<feature type="transmembrane region" description="Helical" evidence="10">
    <location>
        <begin position="128"/>
        <end position="148"/>
    </location>
</feature>
<dbReference type="Pfam" id="PF00153">
    <property type="entry name" value="Mito_carr"/>
    <property type="match status" value="3"/>
</dbReference>
<sequence>MPAPSKEVLPPWGYALSGAAGAVLANTIVYPLDIAKTKLQVQKKKIAAPDAEKAEASATDDEDHDYYLGTADAVKKIYKKGGITALYTGLPGSLLGVASTNFAYFYWYGVVRSAYQKRYPVISTAMELILGAIAGALAQIFTIPVSVITTRQQTEESPVAFMQTGKDVIKEDGLTGLWRGLKASLVLVVNPAITYGMYQRFRDTIFSDKANLTAYDSFFLGALSKSMATITTQPMIVAKVMTQSKPKPGEKRYDSFVEALMYLSKNEGLPGLFKGIGPQITKGVLVQGLLFMFRDQVELLILLLFRLVRNWRKRTVLLK</sequence>
<evidence type="ECO:0000256" key="9">
    <source>
        <dbReference type="RuleBase" id="RU000488"/>
    </source>
</evidence>
<dbReference type="Gene3D" id="1.50.40.10">
    <property type="entry name" value="Mitochondrial carrier domain"/>
    <property type="match status" value="1"/>
</dbReference>
<dbReference type="InterPro" id="IPR018108">
    <property type="entry name" value="MCP_transmembrane"/>
</dbReference>
<evidence type="ECO:0000256" key="4">
    <source>
        <dbReference type="ARBA" id="ARBA00022692"/>
    </source>
</evidence>
<organism evidence="11 12">
    <name type="scientific">Myxozyma melibiosi</name>
    <dbReference type="NCBI Taxonomy" id="54550"/>
    <lineage>
        <taxon>Eukaryota</taxon>
        <taxon>Fungi</taxon>
        <taxon>Dikarya</taxon>
        <taxon>Ascomycota</taxon>
        <taxon>Saccharomycotina</taxon>
        <taxon>Lipomycetes</taxon>
        <taxon>Lipomycetales</taxon>
        <taxon>Lipomycetaceae</taxon>
        <taxon>Myxozyma</taxon>
    </lineage>
</organism>
<dbReference type="EMBL" id="JBBJBU010000001">
    <property type="protein sequence ID" value="KAK7207212.1"/>
    <property type="molecule type" value="Genomic_DNA"/>
</dbReference>
<accession>A0ABR1FBT5</accession>
<reference evidence="11 12" key="1">
    <citation type="submission" date="2024-03" db="EMBL/GenBank/DDBJ databases">
        <title>Genome-scale model development and genomic sequencing of the oleaginous clade Lipomyces.</title>
        <authorList>
            <consortium name="Lawrence Berkeley National Laboratory"/>
            <person name="Czajka J.J."/>
            <person name="Han Y."/>
            <person name="Kim J."/>
            <person name="Mondo S.J."/>
            <person name="Hofstad B.A."/>
            <person name="Robles A."/>
            <person name="Haridas S."/>
            <person name="Riley R."/>
            <person name="LaButti K."/>
            <person name="Pangilinan J."/>
            <person name="Andreopoulos W."/>
            <person name="Lipzen A."/>
            <person name="Yan J."/>
            <person name="Wang M."/>
            <person name="Ng V."/>
            <person name="Grigoriev I.V."/>
            <person name="Spatafora J.W."/>
            <person name="Magnuson J.K."/>
            <person name="Baker S.E."/>
            <person name="Pomraning K.R."/>
        </authorList>
    </citation>
    <scope>NUCLEOTIDE SEQUENCE [LARGE SCALE GENOMIC DNA]</scope>
    <source>
        <strain evidence="11 12">Phaff 52-87</strain>
    </source>
</reference>
<evidence type="ECO:0000256" key="2">
    <source>
        <dbReference type="ARBA" id="ARBA00006375"/>
    </source>
</evidence>
<evidence type="ECO:0000256" key="7">
    <source>
        <dbReference type="ARBA" id="ARBA00023136"/>
    </source>
</evidence>
<evidence type="ECO:0000256" key="1">
    <source>
        <dbReference type="ARBA" id="ARBA00004141"/>
    </source>
</evidence>
<evidence type="ECO:0000256" key="3">
    <source>
        <dbReference type="ARBA" id="ARBA00022448"/>
    </source>
</evidence>
<name>A0ABR1FBT5_9ASCO</name>
<dbReference type="InterPro" id="IPR023395">
    <property type="entry name" value="MCP_dom_sf"/>
</dbReference>
<evidence type="ECO:0000313" key="12">
    <source>
        <dbReference type="Proteomes" id="UP001498771"/>
    </source>
</evidence>
<dbReference type="PROSITE" id="PS50920">
    <property type="entry name" value="SOLCAR"/>
    <property type="match status" value="3"/>
</dbReference>
<keyword evidence="5" id="KW-0677">Repeat</keyword>
<dbReference type="PANTHER" id="PTHR45939:SF1">
    <property type="entry name" value="MITOCHONDRIAL THIAMINE PYROPHOSPHATE CARRIER 1-RELATED"/>
    <property type="match status" value="1"/>
</dbReference>
<comment type="subcellular location">
    <subcellularLocation>
        <location evidence="1">Membrane</location>
        <topology evidence="1">Multi-pass membrane protein</topology>
    </subcellularLocation>
</comment>
<feature type="repeat" description="Solcar" evidence="8">
    <location>
        <begin position="122"/>
        <end position="204"/>
    </location>
</feature>
<evidence type="ECO:0000256" key="8">
    <source>
        <dbReference type="PROSITE-ProRule" id="PRU00282"/>
    </source>
</evidence>
<gene>
    <name evidence="11" type="ORF">BZA70DRAFT_270735</name>
</gene>
<keyword evidence="12" id="KW-1185">Reference proteome</keyword>
<proteinExistence type="inferred from homology"/>
<protein>
    <submittedName>
        <fullName evidence="11">Mitochondrial carrier domain-containing protein</fullName>
    </submittedName>
</protein>
<feature type="repeat" description="Solcar" evidence="8">
    <location>
        <begin position="12"/>
        <end position="114"/>
    </location>
</feature>
<keyword evidence="3 9" id="KW-0813">Transport</keyword>
<keyword evidence="7 8" id="KW-0472">Membrane</keyword>
<dbReference type="PANTHER" id="PTHR45939">
    <property type="entry name" value="PEROXISOMAL MEMBRANE PROTEIN PMP34-RELATED"/>
    <property type="match status" value="1"/>
</dbReference>
<comment type="caution">
    <text evidence="11">The sequence shown here is derived from an EMBL/GenBank/DDBJ whole genome shotgun (WGS) entry which is preliminary data.</text>
</comment>
<dbReference type="GeneID" id="90036863"/>
<comment type="similarity">
    <text evidence="2 9">Belongs to the mitochondrial carrier (TC 2.A.29) family.</text>
</comment>
<keyword evidence="4 8" id="KW-0812">Transmembrane</keyword>
<feature type="transmembrane region" description="Helical" evidence="10">
    <location>
        <begin position="85"/>
        <end position="108"/>
    </location>
</feature>
<dbReference type="RefSeq" id="XP_064770245.1">
    <property type="nucleotide sequence ID" value="XM_064911351.1"/>
</dbReference>
<dbReference type="Proteomes" id="UP001498771">
    <property type="component" value="Unassembled WGS sequence"/>
</dbReference>
<feature type="transmembrane region" description="Helical" evidence="10">
    <location>
        <begin position="12"/>
        <end position="35"/>
    </location>
</feature>
<evidence type="ECO:0000256" key="5">
    <source>
        <dbReference type="ARBA" id="ARBA00022737"/>
    </source>
</evidence>
<evidence type="ECO:0000256" key="6">
    <source>
        <dbReference type="ARBA" id="ARBA00022989"/>
    </source>
</evidence>
<dbReference type="InterPro" id="IPR052217">
    <property type="entry name" value="Mito/Peroxisomal_Carrier"/>
</dbReference>
<evidence type="ECO:0000313" key="11">
    <source>
        <dbReference type="EMBL" id="KAK7207212.1"/>
    </source>
</evidence>
<evidence type="ECO:0000256" key="10">
    <source>
        <dbReference type="SAM" id="Phobius"/>
    </source>
</evidence>
<feature type="repeat" description="Solcar" evidence="8">
    <location>
        <begin position="212"/>
        <end position="300"/>
    </location>
</feature>
<dbReference type="SUPFAM" id="SSF103506">
    <property type="entry name" value="Mitochondrial carrier"/>
    <property type="match status" value="1"/>
</dbReference>
<keyword evidence="6 10" id="KW-1133">Transmembrane helix</keyword>